<reference evidence="2 3" key="1">
    <citation type="submission" date="2024-08" db="EMBL/GenBank/DDBJ databases">
        <authorList>
            <person name="Cucini C."/>
            <person name="Frati F."/>
        </authorList>
    </citation>
    <scope>NUCLEOTIDE SEQUENCE [LARGE SCALE GENOMIC DNA]</scope>
</reference>
<evidence type="ECO:0000313" key="2">
    <source>
        <dbReference type="EMBL" id="CAL8072520.1"/>
    </source>
</evidence>
<name>A0ABP1PR22_9HEXA</name>
<organism evidence="2 3">
    <name type="scientific">Orchesella dallaii</name>
    <dbReference type="NCBI Taxonomy" id="48710"/>
    <lineage>
        <taxon>Eukaryota</taxon>
        <taxon>Metazoa</taxon>
        <taxon>Ecdysozoa</taxon>
        <taxon>Arthropoda</taxon>
        <taxon>Hexapoda</taxon>
        <taxon>Collembola</taxon>
        <taxon>Entomobryomorpha</taxon>
        <taxon>Entomobryoidea</taxon>
        <taxon>Orchesellidae</taxon>
        <taxon>Orchesellinae</taxon>
        <taxon>Orchesella</taxon>
    </lineage>
</organism>
<evidence type="ECO:0000313" key="3">
    <source>
        <dbReference type="Proteomes" id="UP001642540"/>
    </source>
</evidence>
<keyword evidence="1" id="KW-1133">Transmembrane helix</keyword>
<evidence type="ECO:0000256" key="1">
    <source>
        <dbReference type="SAM" id="Phobius"/>
    </source>
</evidence>
<keyword evidence="3" id="KW-1185">Reference proteome</keyword>
<sequence length="226" mass="26110">MKSIKQTSKSNQNFVFVKSAPSAISAFTSEKFMKDITKVQMRLYYESTSTADAECPVIFLKIYFDFAYYLLLSPFRIVVSEETGKFIIKKNKLQQFGCGILQLLCTIRLLTDVRDTLQLNFSKGKQTPIQYFEIVENISSFIYKMETMRRFWFCQEDYLRIFNCVQDSSHLQSQPYPKVGFIIGYFADLCILSCAIPLWLISRSFAVAVAGKNVVQHLGDYDEGRN</sequence>
<dbReference type="Proteomes" id="UP001642540">
    <property type="component" value="Unassembled WGS sequence"/>
</dbReference>
<accession>A0ABP1PR22</accession>
<keyword evidence="1" id="KW-0472">Membrane</keyword>
<dbReference type="EMBL" id="CAXLJM020000007">
    <property type="protein sequence ID" value="CAL8072520.1"/>
    <property type="molecule type" value="Genomic_DNA"/>
</dbReference>
<feature type="transmembrane region" description="Helical" evidence="1">
    <location>
        <begin position="179"/>
        <end position="201"/>
    </location>
</feature>
<protein>
    <submittedName>
        <fullName evidence="2">Uncharacterized protein</fullName>
    </submittedName>
</protein>
<keyword evidence="1" id="KW-0812">Transmembrane</keyword>
<comment type="caution">
    <text evidence="2">The sequence shown here is derived from an EMBL/GenBank/DDBJ whole genome shotgun (WGS) entry which is preliminary data.</text>
</comment>
<proteinExistence type="predicted"/>
<gene>
    <name evidence="2" type="ORF">ODALV1_LOCUS2210</name>
</gene>